<organism evidence="5 6">
    <name type="scientific">Saccoglossus kowalevskii</name>
    <name type="common">Acorn worm</name>
    <dbReference type="NCBI Taxonomy" id="10224"/>
    <lineage>
        <taxon>Eukaryota</taxon>
        <taxon>Metazoa</taxon>
        <taxon>Hemichordata</taxon>
        <taxon>Enteropneusta</taxon>
        <taxon>Harrimaniidae</taxon>
        <taxon>Saccoglossus</taxon>
    </lineage>
</organism>
<name>A0ABM0M016_SACKO</name>
<keyword evidence="3" id="KW-0732">Signal</keyword>
<dbReference type="InterPro" id="IPR036465">
    <property type="entry name" value="vWFA_dom_sf"/>
</dbReference>
<dbReference type="InterPro" id="IPR013642">
    <property type="entry name" value="CLCA_N"/>
</dbReference>
<dbReference type="PANTHER" id="PTHR10579:SF177">
    <property type="entry name" value="CALCIUM-ACTIVATED CHLORIDE CHANNEL REGULATOR 4-LIKE PROTEIN"/>
    <property type="match status" value="1"/>
</dbReference>
<dbReference type="RefSeq" id="XP_006813357.1">
    <property type="nucleotide sequence ID" value="XM_006813294.1"/>
</dbReference>
<feature type="signal peptide" evidence="3">
    <location>
        <begin position="1"/>
        <end position="25"/>
    </location>
</feature>
<dbReference type="GeneID" id="100373553"/>
<dbReference type="Pfam" id="PF08434">
    <property type="entry name" value="CLCA"/>
    <property type="match status" value="1"/>
</dbReference>
<protein>
    <submittedName>
        <fullName evidence="6">Calcium-activated chloride channel regulator 4-like</fullName>
    </submittedName>
</protein>
<dbReference type="InterPro" id="IPR013783">
    <property type="entry name" value="Ig-like_fold"/>
</dbReference>
<gene>
    <name evidence="6" type="primary">LOC100373553</name>
</gene>
<reference evidence="6" key="1">
    <citation type="submission" date="2025-08" db="UniProtKB">
        <authorList>
            <consortium name="RefSeq"/>
        </authorList>
    </citation>
    <scope>IDENTIFICATION</scope>
    <source>
        <tissue evidence="6">Testes</tissue>
    </source>
</reference>
<evidence type="ECO:0000256" key="2">
    <source>
        <dbReference type="SAM" id="Phobius"/>
    </source>
</evidence>
<evidence type="ECO:0000256" key="3">
    <source>
        <dbReference type="SAM" id="SignalP"/>
    </source>
</evidence>
<feature type="compositionally biased region" description="Polar residues" evidence="1">
    <location>
        <begin position="648"/>
        <end position="660"/>
    </location>
</feature>
<dbReference type="Proteomes" id="UP000694865">
    <property type="component" value="Unplaced"/>
</dbReference>
<evidence type="ECO:0000313" key="6">
    <source>
        <dbReference type="RefSeq" id="XP_006813357.1"/>
    </source>
</evidence>
<evidence type="ECO:0000256" key="1">
    <source>
        <dbReference type="SAM" id="MobiDB-lite"/>
    </source>
</evidence>
<accession>A0ABM0M016</accession>
<evidence type="ECO:0000313" key="5">
    <source>
        <dbReference type="Proteomes" id="UP000694865"/>
    </source>
</evidence>
<proteinExistence type="predicted"/>
<sequence>MSRFGLTSTVCMCVILACTIFTVSSVSHTKVTLINNEYHDIVIAIEDNVPEDKALLDKIQEVFTDASAFLCEITRYRAYFKSITILVPKSWTDDPQYETHNYETYETSDIRIDDTDHDGPYVMKPTPCGEVGDYMHLTADYLMDSTIADSYGIYSHVIVHEWGHLRYGVYDEYPGGNTGAPYFYSSGSGDIEATRCSTAVTGVMKNKVTGADCVYINNYPEDDCRFYDSGSFTGSLMYRQYLSQLIHFCDNETFADTLESIHNVESPSKQNRLCEEKSVWEIMREHVDFADGANPPGAGCDATLTLPEFRIVKQQGSRIALVLDVSGRLVKGIEVVQDGDSSRLGGCLVVVSDGEENTSPYIYEVIPTLIAKGICVDVIAFSEQASLNLELLPTSTGGRAFFYSESATSNALNEAFATIATRGKSALEQAVPLYSNTIVINGYDTSGFSFDIDASIGMDTEFLFNYLQYTAIEVTVHTPNGSTIDKDSSFYNLDSTFKLIRIKIPGIAEVGTWTVSISNPSSSTEYVGVIVQSKSSTPGEYPITVTSEWSANTITPPEKLRLYATVSKGIMPVLNAHVVATVERPSGDSVQLIMTDNGGGADITKDDGVYSSYFTAFAGSDRYSVKVEVTNTGGDTVISPSRVVGFGSLTNPDLPSTGQQPEDESTGKFQRAANGGSVTCDGSTACSGYYDLYPPAKIVDLQVTKVSYEDRGITLQFTAPGDDLDFGNATAYEIWMHTDFSTMSSNHEDTTNTTQDHFVEGVLSSPQSPGETETFTIVVPNQGEITYVFCVVAIDDGGNKSPRSNIVSASMKYFPQTNYLVVVLIISAIVIVLIAIFITTLICMKKKYRVKQGTVPVA</sequence>
<dbReference type="SUPFAM" id="SSF53300">
    <property type="entry name" value="vWA-like"/>
    <property type="match status" value="1"/>
</dbReference>
<evidence type="ECO:0000259" key="4">
    <source>
        <dbReference type="Pfam" id="PF08434"/>
    </source>
</evidence>
<feature type="domain" description="Calcium-activated chloride channel N-terminal" evidence="4">
    <location>
        <begin position="31"/>
        <end position="291"/>
    </location>
</feature>
<feature type="chain" id="PRO_5046023129" evidence="3">
    <location>
        <begin position="26"/>
        <end position="858"/>
    </location>
</feature>
<dbReference type="PROSITE" id="PS51257">
    <property type="entry name" value="PROKAR_LIPOPROTEIN"/>
    <property type="match status" value="1"/>
</dbReference>
<dbReference type="InterPro" id="IPR051266">
    <property type="entry name" value="CLCR"/>
</dbReference>
<feature type="region of interest" description="Disordered" evidence="1">
    <location>
        <begin position="648"/>
        <end position="676"/>
    </location>
</feature>
<keyword evidence="5" id="KW-1185">Reference proteome</keyword>
<dbReference type="Gene3D" id="2.60.40.10">
    <property type="entry name" value="Immunoglobulins"/>
    <property type="match status" value="1"/>
</dbReference>
<keyword evidence="2" id="KW-0812">Transmembrane</keyword>
<keyword evidence="2" id="KW-1133">Transmembrane helix</keyword>
<feature type="transmembrane region" description="Helical" evidence="2">
    <location>
        <begin position="819"/>
        <end position="843"/>
    </location>
</feature>
<keyword evidence="2" id="KW-0472">Membrane</keyword>
<dbReference type="PANTHER" id="PTHR10579">
    <property type="entry name" value="CALCIUM-ACTIVATED CHLORIDE CHANNEL REGULATOR"/>
    <property type="match status" value="1"/>
</dbReference>